<proteinExistence type="inferred from homology"/>
<evidence type="ECO:0000259" key="3">
    <source>
        <dbReference type="Pfam" id="PF02517"/>
    </source>
</evidence>
<evidence type="ECO:0000313" key="5">
    <source>
        <dbReference type="Proteomes" id="UP000292648"/>
    </source>
</evidence>
<comment type="caution">
    <text evidence="4">The sequence shown here is derived from an EMBL/GenBank/DDBJ whole genome shotgun (WGS) entry which is preliminary data.</text>
</comment>
<evidence type="ECO:0000256" key="2">
    <source>
        <dbReference type="SAM" id="Phobius"/>
    </source>
</evidence>
<feature type="domain" description="CAAX prenyl protease 2/Lysostaphin resistance protein A-like" evidence="3">
    <location>
        <begin position="101"/>
        <end position="199"/>
    </location>
</feature>
<keyword evidence="4" id="KW-0378">Hydrolase</keyword>
<evidence type="ECO:0000256" key="1">
    <source>
        <dbReference type="ARBA" id="ARBA00009067"/>
    </source>
</evidence>
<protein>
    <submittedName>
        <fullName evidence="4">CPBP family intramembrane metalloprotease</fullName>
    </submittedName>
</protein>
<feature type="transmembrane region" description="Helical" evidence="2">
    <location>
        <begin position="71"/>
        <end position="90"/>
    </location>
</feature>
<reference evidence="4 5" key="1">
    <citation type="submission" date="2019-01" db="EMBL/GenBank/DDBJ databases">
        <title>Draft genome sequence of Lactobacillus paraplantarum OSY-TC318, a Producer of the novel lantibiotic Paraplantaracin TC318.</title>
        <authorList>
            <person name="Hussein W.E."/>
            <person name="Huang E."/>
            <person name="Yousef A.E."/>
        </authorList>
    </citation>
    <scope>NUCLEOTIDE SEQUENCE [LARGE SCALE GENOMIC DNA]</scope>
    <source>
        <strain evidence="4 5">OSY-TC318</strain>
    </source>
</reference>
<keyword evidence="2" id="KW-0812">Transmembrane</keyword>
<keyword evidence="2" id="KW-1133">Transmembrane helix</keyword>
<keyword evidence="4" id="KW-0645">Protease</keyword>
<feature type="transmembrane region" description="Helical" evidence="2">
    <location>
        <begin position="159"/>
        <end position="182"/>
    </location>
</feature>
<gene>
    <name evidence="4" type="ORF">EUZ87_01410</name>
</gene>
<dbReference type="GO" id="GO:0008237">
    <property type="term" value="F:metallopeptidase activity"/>
    <property type="evidence" value="ECO:0007669"/>
    <property type="project" value="UniProtKB-KW"/>
</dbReference>
<dbReference type="GO" id="GO:0006508">
    <property type="term" value="P:proteolysis"/>
    <property type="evidence" value="ECO:0007669"/>
    <property type="project" value="UniProtKB-KW"/>
</dbReference>
<organism evidence="4 5">
    <name type="scientific">Lactiplantibacillus paraplantarum</name>
    <dbReference type="NCBI Taxonomy" id="60520"/>
    <lineage>
        <taxon>Bacteria</taxon>
        <taxon>Bacillati</taxon>
        <taxon>Bacillota</taxon>
        <taxon>Bacilli</taxon>
        <taxon>Lactobacillales</taxon>
        <taxon>Lactobacillaceae</taxon>
        <taxon>Lactiplantibacillus</taxon>
    </lineage>
</organism>
<feature type="transmembrane region" description="Helical" evidence="2">
    <location>
        <begin position="7"/>
        <end position="29"/>
    </location>
</feature>
<sequence length="253" mass="28633">MQLTKHGWGAVISIFILVPLLFKLSALLPVPTLYSGLTQDLLILLLFLLLNHFWFKIPIKWWHSQSLAHQSLQLIPGIIILLLPMTSNYIKLFQLARTPILGFYIGYTLLIGITEEYLYRGMLLPLLRDCFPNRIMLAICIDSLLFGFTHLLINSSQLTLSYVIPQVFYAAMGGLVFCGLYLRTNNLVWSMMLHTLSDVSVIVSLATHTHTAAKLSIPTAYAIGISVLYLVLFIIVAFIIRWQVRPKKSALSQ</sequence>
<feature type="transmembrane region" description="Helical" evidence="2">
    <location>
        <begin position="219"/>
        <end position="240"/>
    </location>
</feature>
<feature type="transmembrane region" description="Helical" evidence="2">
    <location>
        <begin position="96"/>
        <end position="114"/>
    </location>
</feature>
<feature type="transmembrane region" description="Helical" evidence="2">
    <location>
        <begin position="41"/>
        <end position="59"/>
    </location>
</feature>
<dbReference type="InterPro" id="IPR003675">
    <property type="entry name" value="Rce1/LyrA-like_dom"/>
</dbReference>
<dbReference type="GO" id="GO:0080120">
    <property type="term" value="P:CAAX-box protein maturation"/>
    <property type="evidence" value="ECO:0007669"/>
    <property type="project" value="UniProtKB-ARBA"/>
</dbReference>
<keyword evidence="4" id="KW-0482">Metalloprotease</keyword>
<feature type="transmembrane region" description="Helical" evidence="2">
    <location>
        <begin position="135"/>
        <end position="153"/>
    </location>
</feature>
<accession>A0A4Q9Y5N0</accession>
<dbReference type="Proteomes" id="UP000292648">
    <property type="component" value="Unassembled WGS sequence"/>
</dbReference>
<name>A0A4Q9Y5N0_9LACO</name>
<keyword evidence="2" id="KW-0472">Membrane</keyword>
<dbReference type="GO" id="GO:0004175">
    <property type="term" value="F:endopeptidase activity"/>
    <property type="evidence" value="ECO:0007669"/>
    <property type="project" value="UniProtKB-ARBA"/>
</dbReference>
<evidence type="ECO:0000313" key="4">
    <source>
        <dbReference type="EMBL" id="TBX52306.1"/>
    </source>
</evidence>
<comment type="similarity">
    <text evidence="1">Belongs to the UPF0177 family.</text>
</comment>
<feature type="transmembrane region" description="Helical" evidence="2">
    <location>
        <begin position="187"/>
        <end position="207"/>
    </location>
</feature>
<dbReference type="EMBL" id="SEHH01000011">
    <property type="protein sequence ID" value="TBX52306.1"/>
    <property type="molecule type" value="Genomic_DNA"/>
</dbReference>
<dbReference type="AlphaFoldDB" id="A0A4Q9Y5N0"/>
<dbReference type="Pfam" id="PF02517">
    <property type="entry name" value="Rce1-like"/>
    <property type="match status" value="1"/>
</dbReference>